<protein>
    <submittedName>
        <fullName evidence="1">Uncharacterized protein</fullName>
    </submittedName>
</protein>
<dbReference type="EMBL" id="JAGRRH010000014">
    <property type="protein sequence ID" value="KAG7357822.1"/>
    <property type="molecule type" value="Genomic_DNA"/>
</dbReference>
<proteinExistence type="predicted"/>
<dbReference type="AlphaFoldDB" id="A0A9K3PSC1"/>
<reference evidence="1" key="2">
    <citation type="submission" date="2021-04" db="EMBL/GenBank/DDBJ databases">
        <authorList>
            <person name="Podell S."/>
        </authorList>
    </citation>
    <scope>NUCLEOTIDE SEQUENCE</scope>
    <source>
        <strain evidence="1">Hildebrandi</strain>
    </source>
</reference>
<name>A0A9K3PSC1_9STRA</name>
<dbReference type="OrthoDB" id="10026611at2759"/>
<accession>A0A9K3PSC1</accession>
<sequence>MASEGDNESPRGKAMRESLQEKILAVALKNARARFFIPSTDNYFCGLKYDYVMIDSGCNSVLLPFPSSIDELTQFHDEIFSWQVFCSQGTGAIHSPTLVISRIDGLAVGSVLLAGRKVIELPFLRFHLGSQSAQTLVSLERLDEVESEKLRNFLSEIGENNHSSEL</sequence>
<organism evidence="1 2">
    <name type="scientific">Nitzschia inconspicua</name>
    <dbReference type="NCBI Taxonomy" id="303405"/>
    <lineage>
        <taxon>Eukaryota</taxon>
        <taxon>Sar</taxon>
        <taxon>Stramenopiles</taxon>
        <taxon>Ochrophyta</taxon>
        <taxon>Bacillariophyta</taxon>
        <taxon>Bacillariophyceae</taxon>
        <taxon>Bacillariophycidae</taxon>
        <taxon>Bacillariales</taxon>
        <taxon>Bacillariaceae</taxon>
        <taxon>Nitzschia</taxon>
    </lineage>
</organism>
<comment type="caution">
    <text evidence="1">The sequence shown here is derived from an EMBL/GenBank/DDBJ whole genome shotgun (WGS) entry which is preliminary data.</text>
</comment>
<gene>
    <name evidence="1" type="ORF">IV203_014409</name>
</gene>
<keyword evidence="2" id="KW-1185">Reference proteome</keyword>
<reference evidence="1" key="1">
    <citation type="journal article" date="2021" name="Sci. Rep.">
        <title>Diploid genomic architecture of Nitzschia inconspicua, an elite biomass production diatom.</title>
        <authorList>
            <person name="Oliver A."/>
            <person name="Podell S."/>
            <person name="Pinowska A."/>
            <person name="Traller J.C."/>
            <person name="Smith S.R."/>
            <person name="McClure R."/>
            <person name="Beliaev A."/>
            <person name="Bohutskyi P."/>
            <person name="Hill E.A."/>
            <person name="Rabines A."/>
            <person name="Zheng H."/>
            <person name="Allen L.Z."/>
            <person name="Kuo A."/>
            <person name="Grigoriev I.V."/>
            <person name="Allen A.E."/>
            <person name="Hazlebeck D."/>
            <person name="Allen E.E."/>
        </authorList>
    </citation>
    <scope>NUCLEOTIDE SEQUENCE</scope>
    <source>
        <strain evidence="1">Hildebrandi</strain>
    </source>
</reference>
<evidence type="ECO:0000313" key="1">
    <source>
        <dbReference type="EMBL" id="KAG7357822.1"/>
    </source>
</evidence>
<evidence type="ECO:0000313" key="2">
    <source>
        <dbReference type="Proteomes" id="UP000693970"/>
    </source>
</evidence>
<dbReference type="Proteomes" id="UP000693970">
    <property type="component" value="Unassembled WGS sequence"/>
</dbReference>